<evidence type="ECO:0000256" key="7">
    <source>
        <dbReference type="SAM" id="Phobius"/>
    </source>
</evidence>
<comment type="caution">
    <text evidence="9">The sequence shown here is derived from an EMBL/GenBank/DDBJ whole genome shotgun (WGS) entry which is preliminary data.</text>
</comment>
<dbReference type="Pfam" id="PF01490">
    <property type="entry name" value="Aa_trans"/>
    <property type="match status" value="1"/>
</dbReference>
<dbReference type="AlphaFoldDB" id="A0A395T8P3"/>
<comment type="subcellular location">
    <subcellularLocation>
        <location evidence="1">Membrane</location>
        <topology evidence="1">Multi-pass membrane protein</topology>
    </subcellularLocation>
</comment>
<dbReference type="InterPro" id="IPR013057">
    <property type="entry name" value="AA_transpt_TM"/>
</dbReference>
<dbReference type="PANTHER" id="PTHR22950:SF683">
    <property type="entry name" value="AMINO ACID TRANSPORTER (EUROFUNG)"/>
    <property type="match status" value="1"/>
</dbReference>
<organism evidence="9 10">
    <name type="scientific">Fusarium longipes</name>
    <dbReference type="NCBI Taxonomy" id="694270"/>
    <lineage>
        <taxon>Eukaryota</taxon>
        <taxon>Fungi</taxon>
        <taxon>Dikarya</taxon>
        <taxon>Ascomycota</taxon>
        <taxon>Pezizomycotina</taxon>
        <taxon>Sordariomycetes</taxon>
        <taxon>Hypocreomycetidae</taxon>
        <taxon>Hypocreales</taxon>
        <taxon>Nectriaceae</taxon>
        <taxon>Fusarium</taxon>
    </lineage>
</organism>
<protein>
    <submittedName>
        <fullName evidence="9">Amino acid transporter</fullName>
    </submittedName>
</protein>
<sequence>MSSDTIPPQEKKPDIGEKTSNLDKSPSQSAETSSVIEDAVFGRVTGEGPNYRSLGWVATVALMTKTQVGLGVLSIPSSFHTLGIIPGTICLCSVGIITAWSSYMIGVFKLKHPTVYTIDDVGRTIFGRIGREVFAVSFMLNWVFISGSAMLGISIGFNAVSKHAVCTAVFVAIAAILTFAFASIRTLNKIGWLAWVGLVCIMTAIFTVTIAVTIEDRPAAAPQDREWKPDWKLFNNPSFTEAFSAIGCHVFAYAGTPAFFSIVAEMREPKHYNRALIWSQSIVSSVYIVIGCIVYCFCGSHVASPALGSAGLTIKKICYGFALPGLLVTAMIIPAKYVFLRILRGSEHLHRNSLIHWGTWLGCTGGITVTAYIIASAIPIFGSLVSLIGSTFGTLLCFQPYGCMWLYDNWTRKERGMRWKLMVAWSVFVIIAGSMIMIFGTWGTLLEIIRTSNSATGSPWSCEDNSG</sequence>
<keyword evidence="5 7" id="KW-0472">Membrane</keyword>
<accession>A0A395T8P3</accession>
<feature type="transmembrane region" description="Helical" evidence="7">
    <location>
        <begin position="242"/>
        <end position="263"/>
    </location>
</feature>
<dbReference type="GO" id="GO:0015179">
    <property type="term" value="F:L-amino acid transmembrane transporter activity"/>
    <property type="evidence" value="ECO:0007669"/>
    <property type="project" value="TreeGrafter"/>
</dbReference>
<name>A0A395T8P3_9HYPO</name>
<evidence type="ECO:0000256" key="4">
    <source>
        <dbReference type="ARBA" id="ARBA00022989"/>
    </source>
</evidence>
<feature type="domain" description="Amino acid transporter transmembrane" evidence="8">
    <location>
        <begin position="54"/>
        <end position="445"/>
    </location>
</feature>
<feature type="transmembrane region" description="Helical" evidence="7">
    <location>
        <begin position="387"/>
        <end position="407"/>
    </location>
</feature>
<feature type="transmembrane region" description="Helical" evidence="7">
    <location>
        <begin position="419"/>
        <end position="442"/>
    </location>
</feature>
<dbReference type="Gene3D" id="1.20.1740.10">
    <property type="entry name" value="Amino acid/polyamine transporter I"/>
    <property type="match status" value="1"/>
</dbReference>
<dbReference type="STRING" id="694270.A0A395T8P3"/>
<keyword evidence="10" id="KW-1185">Reference proteome</keyword>
<feature type="compositionally biased region" description="Polar residues" evidence="6">
    <location>
        <begin position="22"/>
        <end position="34"/>
    </location>
</feature>
<evidence type="ECO:0000313" key="10">
    <source>
        <dbReference type="Proteomes" id="UP000266234"/>
    </source>
</evidence>
<feature type="transmembrane region" description="Helical" evidence="7">
    <location>
        <begin position="193"/>
        <end position="214"/>
    </location>
</feature>
<dbReference type="FunFam" id="1.20.1740.10:FF:000039">
    <property type="entry name" value="Neutral amino acid transporter (Eurofung)"/>
    <property type="match status" value="1"/>
</dbReference>
<evidence type="ECO:0000256" key="5">
    <source>
        <dbReference type="ARBA" id="ARBA00023136"/>
    </source>
</evidence>
<feature type="transmembrane region" description="Helical" evidence="7">
    <location>
        <begin position="360"/>
        <end position="381"/>
    </location>
</feature>
<dbReference type="EMBL" id="PXOG01000015">
    <property type="protein sequence ID" value="RGP81134.1"/>
    <property type="molecule type" value="Genomic_DNA"/>
</dbReference>
<comment type="similarity">
    <text evidence="2">Belongs to the amino acid/polyamine transporter 2 family.</text>
</comment>
<evidence type="ECO:0000256" key="3">
    <source>
        <dbReference type="ARBA" id="ARBA00022692"/>
    </source>
</evidence>
<dbReference type="GO" id="GO:0016020">
    <property type="term" value="C:membrane"/>
    <property type="evidence" value="ECO:0007669"/>
    <property type="project" value="UniProtKB-SubCell"/>
</dbReference>
<dbReference type="OrthoDB" id="40134at2759"/>
<dbReference type="Proteomes" id="UP000266234">
    <property type="component" value="Unassembled WGS sequence"/>
</dbReference>
<feature type="region of interest" description="Disordered" evidence="6">
    <location>
        <begin position="1"/>
        <end position="34"/>
    </location>
</feature>
<keyword evidence="4 7" id="KW-1133">Transmembrane helix</keyword>
<evidence type="ECO:0000256" key="6">
    <source>
        <dbReference type="SAM" id="MobiDB-lite"/>
    </source>
</evidence>
<feature type="compositionally biased region" description="Basic and acidic residues" evidence="6">
    <location>
        <begin position="9"/>
        <end position="21"/>
    </location>
</feature>
<dbReference type="PANTHER" id="PTHR22950">
    <property type="entry name" value="AMINO ACID TRANSPORTER"/>
    <property type="match status" value="1"/>
</dbReference>
<feature type="transmembrane region" description="Helical" evidence="7">
    <location>
        <begin position="161"/>
        <end position="181"/>
    </location>
</feature>
<gene>
    <name evidence="9" type="ORF">FLONG3_782</name>
</gene>
<proteinExistence type="inferred from homology"/>
<reference evidence="9 10" key="1">
    <citation type="journal article" date="2018" name="PLoS Pathog.">
        <title>Evolution of structural diversity of trichothecenes, a family of toxins produced by plant pathogenic and entomopathogenic fungi.</title>
        <authorList>
            <person name="Proctor R.H."/>
            <person name="McCormick S.P."/>
            <person name="Kim H.S."/>
            <person name="Cardoza R.E."/>
            <person name="Stanley A.M."/>
            <person name="Lindo L."/>
            <person name="Kelly A."/>
            <person name="Brown D.W."/>
            <person name="Lee T."/>
            <person name="Vaughan M.M."/>
            <person name="Alexander N.J."/>
            <person name="Busman M."/>
            <person name="Gutierrez S."/>
        </authorList>
    </citation>
    <scope>NUCLEOTIDE SEQUENCE [LARGE SCALE GENOMIC DNA]</scope>
    <source>
        <strain evidence="9 10">NRRL 20695</strain>
    </source>
</reference>
<feature type="transmembrane region" description="Helical" evidence="7">
    <location>
        <begin position="317"/>
        <end position="339"/>
    </location>
</feature>
<evidence type="ECO:0000313" key="9">
    <source>
        <dbReference type="EMBL" id="RGP81134.1"/>
    </source>
</evidence>
<feature type="transmembrane region" description="Helical" evidence="7">
    <location>
        <begin position="79"/>
        <end position="103"/>
    </location>
</feature>
<feature type="transmembrane region" description="Helical" evidence="7">
    <location>
        <begin position="133"/>
        <end position="155"/>
    </location>
</feature>
<evidence type="ECO:0000256" key="1">
    <source>
        <dbReference type="ARBA" id="ARBA00004141"/>
    </source>
</evidence>
<evidence type="ECO:0000256" key="2">
    <source>
        <dbReference type="ARBA" id="ARBA00008066"/>
    </source>
</evidence>
<evidence type="ECO:0000259" key="8">
    <source>
        <dbReference type="Pfam" id="PF01490"/>
    </source>
</evidence>
<feature type="transmembrane region" description="Helical" evidence="7">
    <location>
        <begin position="275"/>
        <end position="297"/>
    </location>
</feature>
<keyword evidence="3 7" id="KW-0812">Transmembrane</keyword>